<dbReference type="EMBL" id="BGZK01000016">
    <property type="protein sequence ID" value="GBP05045.1"/>
    <property type="molecule type" value="Genomic_DNA"/>
</dbReference>
<organism evidence="1 2">
    <name type="scientific">Eumeta variegata</name>
    <name type="common">Bagworm moth</name>
    <name type="synonym">Eumeta japonica</name>
    <dbReference type="NCBI Taxonomy" id="151549"/>
    <lineage>
        <taxon>Eukaryota</taxon>
        <taxon>Metazoa</taxon>
        <taxon>Ecdysozoa</taxon>
        <taxon>Arthropoda</taxon>
        <taxon>Hexapoda</taxon>
        <taxon>Insecta</taxon>
        <taxon>Pterygota</taxon>
        <taxon>Neoptera</taxon>
        <taxon>Endopterygota</taxon>
        <taxon>Lepidoptera</taxon>
        <taxon>Glossata</taxon>
        <taxon>Ditrysia</taxon>
        <taxon>Tineoidea</taxon>
        <taxon>Psychidae</taxon>
        <taxon>Oiketicinae</taxon>
        <taxon>Eumeta</taxon>
    </lineage>
</organism>
<reference evidence="1 2" key="1">
    <citation type="journal article" date="2019" name="Commun. Biol.">
        <title>The bagworm genome reveals a unique fibroin gene that provides high tensile strength.</title>
        <authorList>
            <person name="Kono N."/>
            <person name="Nakamura H."/>
            <person name="Ohtoshi R."/>
            <person name="Tomita M."/>
            <person name="Numata K."/>
            <person name="Arakawa K."/>
        </authorList>
    </citation>
    <scope>NUCLEOTIDE SEQUENCE [LARGE SCALE GENOMIC DNA]</scope>
</reference>
<dbReference type="Proteomes" id="UP000299102">
    <property type="component" value="Unassembled WGS sequence"/>
</dbReference>
<keyword evidence="2" id="KW-1185">Reference proteome</keyword>
<accession>A0A4C1SSW6</accession>
<sequence length="100" mass="11738">MLNLQRSQGNILNYAKQVRAKFTNYFVNEGRVSWQAILAYPLQIYDGRRMLKLVLNMKVEKFTLSNIFPTPHEIPSPRRFKKETEVQAYVAVKKSPLHID</sequence>
<evidence type="ECO:0000313" key="1">
    <source>
        <dbReference type="EMBL" id="GBP05045.1"/>
    </source>
</evidence>
<evidence type="ECO:0000313" key="2">
    <source>
        <dbReference type="Proteomes" id="UP000299102"/>
    </source>
</evidence>
<dbReference type="AlphaFoldDB" id="A0A4C1SSW6"/>
<comment type="caution">
    <text evidence="1">The sequence shown here is derived from an EMBL/GenBank/DDBJ whole genome shotgun (WGS) entry which is preliminary data.</text>
</comment>
<protein>
    <submittedName>
        <fullName evidence="1">Uncharacterized protein</fullName>
    </submittedName>
</protein>
<gene>
    <name evidence="1" type="ORF">EVAR_3391_1</name>
</gene>
<name>A0A4C1SSW6_EUMVA</name>
<proteinExistence type="predicted"/>